<accession>D8LTG4</accession>
<dbReference type="EMBL" id="FN649740">
    <property type="protein sequence ID" value="CBN78005.1"/>
    <property type="molecule type" value="Genomic_DNA"/>
</dbReference>
<sequence>MAYEDERSRVCVALLFKKLCAMDSAQDAHARQFVDPSFHFVPRKKMMQIQSGCIDTMCQVLDKNNRTNTWQRKDACVVEQCMSALALHVHRRPERCRQLQATKGGVQAIVTGMRECSESVLVQERGLKLVVDSCLALSSCAEATSTLE</sequence>
<dbReference type="Proteomes" id="UP000002630">
    <property type="component" value="Linkage Group LG15"/>
</dbReference>
<dbReference type="InParanoid" id="D8LTG4"/>
<dbReference type="AlphaFoldDB" id="D8LTG4"/>
<name>D8LTG4_ECTSI</name>
<evidence type="ECO:0000313" key="1">
    <source>
        <dbReference type="EMBL" id="CBN78005.1"/>
    </source>
</evidence>
<protein>
    <submittedName>
        <fullName evidence="1">Uncharacterized protein</fullName>
    </submittedName>
</protein>
<dbReference type="EMBL" id="FN649056">
    <property type="protein sequence ID" value="CBN78005.1"/>
    <property type="molecule type" value="Genomic_DNA"/>
</dbReference>
<dbReference type="SUPFAM" id="SSF48371">
    <property type="entry name" value="ARM repeat"/>
    <property type="match status" value="1"/>
</dbReference>
<organism evidence="1 2">
    <name type="scientific">Ectocarpus siliculosus</name>
    <name type="common">Brown alga</name>
    <name type="synonym">Conferva siliculosa</name>
    <dbReference type="NCBI Taxonomy" id="2880"/>
    <lineage>
        <taxon>Eukaryota</taxon>
        <taxon>Sar</taxon>
        <taxon>Stramenopiles</taxon>
        <taxon>Ochrophyta</taxon>
        <taxon>PX clade</taxon>
        <taxon>Phaeophyceae</taxon>
        <taxon>Ectocarpales</taxon>
        <taxon>Ectocarpaceae</taxon>
        <taxon>Ectocarpus</taxon>
    </lineage>
</organism>
<dbReference type="OrthoDB" id="10457085at2759"/>
<keyword evidence="2" id="KW-1185">Reference proteome</keyword>
<evidence type="ECO:0000313" key="2">
    <source>
        <dbReference type="Proteomes" id="UP000002630"/>
    </source>
</evidence>
<dbReference type="InterPro" id="IPR016024">
    <property type="entry name" value="ARM-type_fold"/>
</dbReference>
<reference evidence="1 2" key="1">
    <citation type="journal article" date="2010" name="Nature">
        <title>The Ectocarpus genome and the independent evolution of multicellularity in brown algae.</title>
        <authorList>
            <person name="Cock J.M."/>
            <person name="Sterck L."/>
            <person name="Rouze P."/>
            <person name="Scornet D."/>
            <person name="Allen A.E."/>
            <person name="Amoutzias G."/>
            <person name="Anthouard V."/>
            <person name="Artiguenave F."/>
            <person name="Aury J.M."/>
            <person name="Badger J.H."/>
            <person name="Beszteri B."/>
            <person name="Billiau K."/>
            <person name="Bonnet E."/>
            <person name="Bothwell J.H."/>
            <person name="Bowler C."/>
            <person name="Boyen C."/>
            <person name="Brownlee C."/>
            <person name="Carrano C.J."/>
            <person name="Charrier B."/>
            <person name="Cho G.Y."/>
            <person name="Coelho S.M."/>
            <person name="Collen J."/>
            <person name="Corre E."/>
            <person name="Da Silva C."/>
            <person name="Delage L."/>
            <person name="Delaroque N."/>
            <person name="Dittami S.M."/>
            <person name="Doulbeau S."/>
            <person name="Elias M."/>
            <person name="Farnham G."/>
            <person name="Gachon C.M."/>
            <person name="Gschloessl B."/>
            <person name="Heesch S."/>
            <person name="Jabbari K."/>
            <person name="Jubin C."/>
            <person name="Kawai H."/>
            <person name="Kimura K."/>
            <person name="Kloareg B."/>
            <person name="Kupper F.C."/>
            <person name="Lang D."/>
            <person name="Le Bail A."/>
            <person name="Leblanc C."/>
            <person name="Lerouge P."/>
            <person name="Lohr M."/>
            <person name="Lopez P.J."/>
            <person name="Martens C."/>
            <person name="Maumus F."/>
            <person name="Michel G."/>
            <person name="Miranda-Saavedra D."/>
            <person name="Morales J."/>
            <person name="Moreau H."/>
            <person name="Motomura T."/>
            <person name="Nagasato C."/>
            <person name="Napoli C.A."/>
            <person name="Nelson D.R."/>
            <person name="Nyvall-Collen P."/>
            <person name="Peters A.F."/>
            <person name="Pommier C."/>
            <person name="Potin P."/>
            <person name="Poulain J."/>
            <person name="Quesneville H."/>
            <person name="Read B."/>
            <person name="Rensing S.A."/>
            <person name="Ritter A."/>
            <person name="Rousvoal S."/>
            <person name="Samanta M."/>
            <person name="Samson G."/>
            <person name="Schroeder D.C."/>
            <person name="Segurens B."/>
            <person name="Strittmatter M."/>
            <person name="Tonon T."/>
            <person name="Tregear J.W."/>
            <person name="Valentin K."/>
            <person name="von Dassow P."/>
            <person name="Yamagishi T."/>
            <person name="Van de Peer Y."/>
            <person name="Wincker P."/>
        </authorList>
    </citation>
    <scope>NUCLEOTIDE SEQUENCE [LARGE SCALE GENOMIC DNA]</scope>
    <source>
        <strain evidence="2">Ec32 / CCAP1310/4</strain>
    </source>
</reference>
<gene>
    <name evidence="1" type="ORF">Esi_0082_0009</name>
</gene>
<proteinExistence type="predicted"/>